<accession>W8B397</accession>
<dbReference type="AlphaFoldDB" id="W8B397"/>
<protein>
    <submittedName>
        <fullName evidence="1">Uncharacterized protein</fullName>
    </submittedName>
</protein>
<reference evidence="1" key="2">
    <citation type="journal article" date="2014" name="BMC Genomics">
        <title>A genomic perspective to assessing quality of mass-reared SIT flies used in Mediterranean fruit fly (Ceratitis capitata) eradication in California.</title>
        <authorList>
            <person name="Calla B."/>
            <person name="Hall B."/>
            <person name="Hou S."/>
            <person name="Geib S.M."/>
        </authorList>
    </citation>
    <scope>NUCLEOTIDE SEQUENCE</scope>
</reference>
<dbReference type="EMBL" id="GAMC01013554">
    <property type="protein sequence ID" value="JAB93001.1"/>
    <property type="molecule type" value="mRNA"/>
</dbReference>
<proteinExistence type="evidence at transcript level"/>
<dbReference type="EMBL" id="GAMC01013553">
    <property type="protein sequence ID" value="JAB93002.1"/>
    <property type="molecule type" value="mRNA"/>
</dbReference>
<name>W8B397_CERCA</name>
<sequence length="115" mass="13141">MATSHSQQFVLTPNYNNLYKNCSYIRTYICINILHNMHIAYVVFATEMFHRAFKHSFIDCAVVIGGRRRTAKQSLATVRWTDGQCPAACSHNNCNNKPLLVITVFKQTKRNSKSA</sequence>
<evidence type="ECO:0000313" key="1">
    <source>
        <dbReference type="EMBL" id="JAB93002.1"/>
    </source>
</evidence>
<reference evidence="1" key="1">
    <citation type="submission" date="2013-07" db="EMBL/GenBank/DDBJ databases">
        <authorList>
            <person name="Geib S."/>
        </authorList>
    </citation>
    <scope>NUCLEOTIDE SEQUENCE</scope>
</reference>
<organism evidence="1">
    <name type="scientific">Ceratitis capitata</name>
    <name type="common">Mediterranean fruit fly</name>
    <name type="synonym">Tephritis capitata</name>
    <dbReference type="NCBI Taxonomy" id="7213"/>
    <lineage>
        <taxon>Eukaryota</taxon>
        <taxon>Metazoa</taxon>
        <taxon>Ecdysozoa</taxon>
        <taxon>Arthropoda</taxon>
        <taxon>Hexapoda</taxon>
        <taxon>Insecta</taxon>
        <taxon>Pterygota</taxon>
        <taxon>Neoptera</taxon>
        <taxon>Endopterygota</taxon>
        <taxon>Diptera</taxon>
        <taxon>Brachycera</taxon>
        <taxon>Muscomorpha</taxon>
        <taxon>Tephritoidea</taxon>
        <taxon>Tephritidae</taxon>
        <taxon>Ceratitis</taxon>
        <taxon>Ceratitis</taxon>
    </lineage>
</organism>